<feature type="transmembrane region" description="Helical" evidence="10">
    <location>
        <begin position="234"/>
        <end position="253"/>
    </location>
</feature>
<evidence type="ECO:0000256" key="10">
    <source>
        <dbReference type="SAM" id="Phobius"/>
    </source>
</evidence>
<evidence type="ECO:0000313" key="11">
    <source>
        <dbReference type="EMBL" id="HIU48774.1"/>
    </source>
</evidence>
<evidence type="ECO:0000256" key="3">
    <source>
        <dbReference type="ARBA" id="ARBA00022475"/>
    </source>
</evidence>
<reference evidence="11" key="1">
    <citation type="submission" date="2020-10" db="EMBL/GenBank/DDBJ databases">
        <authorList>
            <person name="Gilroy R."/>
        </authorList>
    </citation>
    <scope>NUCLEOTIDE SEQUENCE</scope>
    <source>
        <strain evidence="11">ChiSjej4B22-9803</strain>
    </source>
</reference>
<dbReference type="Proteomes" id="UP000824111">
    <property type="component" value="Unassembled WGS sequence"/>
</dbReference>
<evidence type="ECO:0000256" key="5">
    <source>
        <dbReference type="ARBA" id="ARBA00022692"/>
    </source>
</evidence>
<evidence type="ECO:0000256" key="8">
    <source>
        <dbReference type="ARBA" id="ARBA00023065"/>
    </source>
</evidence>
<accession>A0A9D1LVH4</accession>
<dbReference type="AlphaFoldDB" id="A0A9D1LVH4"/>
<comment type="subcellular location">
    <subcellularLocation>
        <location evidence="1">Cell membrane</location>
        <topology evidence="1">Multi-pass membrane protein</topology>
    </subcellularLocation>
</comment>
<evidence type="ECO:0000256" key="1">
    <source>
        <dbReference type="ARBA" id="ARBA00004651"/>
    </source>
</evidence>
<feature type="transmembrane region" description="Helical" evidence="10">
    <location>
        <begin position="353"/>
        <end position="374"/>
    </location>
</feature>
<feature type="transmembrane region" description="Helical" evidence="10">
    <location>
        <begin position="409"/>
        <end position="430"/>
    </location>
</feature>
<gene>
    <name evidence="11" type="ORF">IAB04_05375</name>
</gene>
<keyword evidence="7 10" id="KW-1133">Transmembrane helix</keyword>
<dbReference type="PANTHER" id="PTHR32024:SF1">
    <property type="entry name" value="KTR SYSTEM POTASSIUM UPTAKE PROTEIN B"/>
    <property type="match status" value="1"/>
</dbReference>
<keyword evidence="4" id="KW-0633">Potassium transport</keyword>
<reference evidence="11" key="2">
    <citation type="journal article" date="2021" name="PeerJ">
        <title>Extensive microbial diversity within the chicken gut microbiome revealed by metagenomics and culture.</title>
        <authorList>
            <person name="Gilroy R."/>
            <person name="Ravi A."/>
            <person name="Getino M."/>
            <person name="Pursley I."/>
            <person name="Horton D.L."/>
            <person name="Alikhan N.F."/>
            <person name="Baker D."/>
            <person name="Gharbi K."/>
            <person name="Hall N."/>
            <person name="Watson M."/>
            <person name="Adriaenssens E.M."/>
            <person name="Foster-Nyarko E."/>
            <person name="Jarju S."/>
            <person name="Secka A."/>
            <person name="Antonio M."/>
            <person name="Oren A."/>
            <person name="Chaudhuri R.R."/>
            <person name="La Ragione R."/>
            <person name="Hildebrand F."/>
            <person name="Pallen M.J."/>
        </authorList>
    </citation>
    <scope>NUCLEOTIDE SEQUENCE</scope>
    <source>
        <strain evidence="11">ChiSjej4B22-9803</strain>
    </source>
</reference>
<dbReference type="EMBL" id="DVND01000141">
    <property type="protein sequence ID" value="HIU48774.1"/>
    <property type="molecule type" value="Genomic_DNA"/>
</dbReference>
<feature type="transmembrane region" description="Helical" evidence="10">
    <location>
        <begin position="76"/>
        <end position="99"/>
    </location>
</feature>
<dbReference type="Pfam" id="PF02386">
    <property type="entry name" value="TrkH"/>
    <property type="match status" value="1"/>
</dbReference>
<keyword evidence="2" id="KW-0813">Transport</keyword>
<comment type="caution">
    <text evidence="11">The sequence shown here is derived from an EMBL/GenBank/DDBJ whole genome shotgun (WGS) entry which is preliminary data.</text>
</comment>
<feature type="transmembrane region" description="Helical" evidence="10">
    <location>
        <begin position="12"/>
        <end position="33"/>
    </location>
</feature>
<dbReference type="GO" id="GO:0005886">
    <property type="term" value="C:plasma membrane"/>
    <property type="evidence" value="ECO:0007669"/>
    <property type="project" value="UniProtKB-SubCell"/>
</dbReference>
<dbReference type="NCBIfam" id="TIGR00933">
    <property type="entry name" value="2a38"/>
    <property type="match status" value="1"/>
</dbReference>
<dbReference type="InterPro" id="IPR003445">
    <property type="entry name" value="Cat_transpt"/>
</dbReference>
<evidence type="ECO:0000313" key="12">
    <source>
        <dbReference type="Proteomes" id="UP000824111"/>
    </source>
</evidence>
<organism evidence="11 12">
    <name type="scientific">Candidatus Avimonoglobus intestinipullorum</name>
    <dbReference type="NCBI Taxonomy" id="2840699"/>
    <lineage>
        <taxon>Bacteria</taxon>
        <taxon>Bacillati</taxon>
        <taxon>Bacillota</taxon>
        <taxon>Clostridia</taxon>
        <taxon>Eubacteriales</taxon>
        <taxon>Candidatus Avimonoglobus</taxon>
    </lineage>
</organism>
<feature type="transmembrane region" description="Helical" evidence="10">
    <location>
        <begin position="159"/>
        <end position="176"/>
    </location>
</feature>
<protein>
    <submittedName>
        <fullName evidence="11">Trk family potassium uptake protein</fullName>
    </submittedName>
</protein>
<feature type="transmembrane region" description="Helical" evidence="10">
    <location>
        <begin position="196"/>
        <end position="214"/>
    </location>
</feature>
<evidence type="ECO:0000256" key="7">
    <source>
        <dbReference type="ARBA" id="ARBA00022989"/>
    </source>
</evidence>
<name>A0A9D1LVH4_9FIRM</name>
<keyword evidence="6" id="KW-0630">Potassium</keyword>
<evidence type="ECO:0000256" key="4">
    <source>
        <dbReference type="ARBA" id="ARBA00022538"/>
    </source>
</evidence>
<keyword evidence="5 10" id="KW-0812">Transmembrane</keyword>
<feature type="transmembrane region" description="Helical" evidence="10">
    <location>
        <begin position="134"/>
        <end position="152"/>
    </location>
</feature>
<proteinExistence type="predicted"/>
<evidence type="ECO:0000256" key="2">
    <source>
        <dbReference type="ARBA" id="ARBA00022448"/>
    </source>
</evidence>
<dbReference type="InterPro" id="IPR004772">
    <property type="entry name" value="TrkH"/>
</dbReference>
<feature type="transmembrane region" description="Helical" evidence="10">
    <location>
        <begin position="45"/>
        <end position="64"/>
    </location>
</feature>
<keyword evidence="8" id="KW-0406">Ion transport</keyword>
<evidence type="ECO:0000256" key="6">
    <source>
        <dbReference type="ARBA" id="ARBA00022958"/>
    </source>
</evidence>
<evidence type="ECO:0000256" key="9">
    <source>
        <dbReference type="ARBA" id="ARBA00023136"/>
    </source>
</evidence>
<sequence length="448" mass="48398">MQFKKFHLNLTYTRIIALSFLGIILAGSLLLTLPIASRNGEFSPYIDALFTATSATCVTGLVVYDTFSHWSLFGQIVIICLIQIGGLGFMTLVTLTAMLLGKNIGLHERHLLMMSTGGLQIGGVVMLLRRVALGTLLFEGAGAILLAIRFCPKMGIVEGIYNAVFHSISAFCNAGFDIMGKYGQFSSLTTMYDDPVVNFTIMALIVLGGLGFIVWNDILTMRWHVRRYKLHSKLVLVITAFLIAAGTILFFLFERDGTLAHMTPFEKLMASMFGSISPRTAGFNTVPLDQLHDSTSLLTIILMFIGGSPGSTAGGIKTTTFAVLLVGTIAAATQSKGVTVFKRRLEEDALRKASAIFTLYVMAVLTATLVICAMQDFSLKDTLFETVSAVGTVGLTAGITPELNAISKIIIIMLMYGGRVGALSLAVGLAEKRERPPIDRPVEKIIIG</sequence>
<keyword evidence="9 10" id="KW-0472">Membrane</keyword>
<dbReference type="PANTHER" id="PTHR32024">
    <property type="entry name" value="TRK SYSTEM POTASSIUM UPTAKE PROTEIN TRKG-RELATED"/>
    <property type="match status" value="1"/>
</dbReference>
<dbReference type="GO" id="GO:0015379">
    <property type="term" value="F:potassium:chloride symporter activity"/>
    <property type="evidence" value="ECO:0007669"/>
    <property type="project" value="InterPro"/>
</dbReference>
<feature type="transmembrane region" description="Helical" evidence="10">
    <location>
        <begin position="312"/>
        <end position="332"/>
    </location>
</feature>
<keyword evidence="3" id="KW-1003">Cell membrane</keyword>